<evidence type="ECO:0008006" key="3">
    <source>
        <dbReference type="Google" id="ProtNLM"/>
    </source>
</evidence>
<dbReference type="AlphaFoldDB" id="E3CQK1"/>
<sequence length="210" mass="23155">MKWGIPMWKWFKRFIVLVIVLFFAMVALLIPDKIDSQDQLKNVPTQTSLVDLVQAGIGGTSLSSGSLSTEINLDSNQFRQVLKESIAESNDETLQNSTVELNDSYLTAKVPVSLGPIESTFSLDFTVSTNKEVILLDLAGAHLGRLPVPKSLVLPYLKKSIAQSSSGVRVVNNQIQLKLPEIGYEIEQATINNSKMKVKLNIPISLPTSW</sequence>
<dbReference type="Proteomes" id="UP000004896">
    <property type="component" value="Unassembled WGS sequence"/>
</dbReference>
<protein>
    <recommendedName>
        <fullName evidence="3">DUF2140 domain-containing protein</fullName>
    </recommendedName>
</protein>
<accession>E3CQK1</accession>
<gene>
    <name evidence="1" type="ORF">HMPREF9192_1457</name>
</gene>
<proteinExistence type="predicted"/>
<dbReference type="EMBL" id="AEKO01000007">
    <property type="protein sequence ID" value="EFQ58950.1"/>
    <property type="molecule type" value="Genomic_DNA"/>
</dbReference>
<comment type="caution">
    <text evidence="1">The sequence shown here is derived from an EMBL/GenBank/DDBJ whole genome shotgun (WGS) entry which is preliminary data.</text>
</comment>
<reference evidence="1 2" key="1">
    <citation type="submission" date="2010-10" db="EMBL/GenBank/DDBJ databases">
        <authorList>
            <person name="Durkin A.S."/>
            <person name="Madupu R."/>
            <person name="Torralba M."/>
            <person name="Gillis M."/>
            <person name="Methe B."/>
            <person name="Sutton G."/>
            <person name="Nelson K.E."/>
        </authorList>
    </citation>
    <scope>NUCLEOTIDE SEQUENCE [LARGE SCALE GENOMIC DNA]</scope>
    <source>
        <strain evidence="1 2">F0396</strain>
    </source>
</reference>
<evidence type="ECO:0000313" key="1">
    <source>
        <dbReference type="EMBL" id="EFQ58950.1"/>
    </source>
</evidence>
<organism evidence="1 2">
    <name type="scientific">Streptococcus vestibularis F0396</name>
    <dbReference type="NCBI Taxonomy" id="904306"/>
    <lineage>
        <taxon>Bacteria</taxon>
        <taxon>Bacillati</taxon>
        <taxon>Bacillota</taxon>
        <taxon>Bacilli</taxon>
        <taxon>Lactobacillales</taxon>
        <taxon>Streptococcaceae</taxon>
        <taxon>Streptococcus</taxon>
    </lineage>
</organism>
<name>E3CQK1_STRVE</name>
<evidence type="ECO:0000313" key="2">
    <source>
        <dbReference type="Proteomes" id="UP000004896"/>
    </source>
</evidence>